<keyword evidence="3" id="KW-1185">Reference proteome</keyword>
<dbReference type="Proteomes" id="UP000631114">
    <property type="component" value="Unassembled WGS sequence"/>
</dbReference>
<accession>A0A835H0C3</accession>
<gene>
    <name evidence="2" type="ORF">IFM89_032004</name>
</gene>
<dbReference type="AlphaFoldDB" id="A0A835H0C3"/>
<protein>
    <submittedName>
        <fullName evidence="2">Uncharacterized protein</fullName>
    </submittedName>
</protein>
<feature type="region of interest" description="Disordered" evidence="1">
    <location>
        <begin position="1"/>
        <end position="28"/>
    </location>
</feature>
<feature type="compositionally biased region" description="Pro residues" evidence="1">
    <location>
        <begin position="1"/>
        <end position="11"/>
    </location>
</feature>
<evidence type="ECO:0000313" key="3">
    <source>
        <dbReference type="Proteomes" id="UP000631114"/>
    </source>
</evidence>
<dbReference type="EMBL" id="JADFTS010000009">
    <property type="protein sequence ID" value="KAF9590226.1"/>
    <property type="molecule type" value="Genomic_DNA"/>
</dbReference>
<dbReference type="OrthoDB" id="1908822at2759"/>
<reference evidence="2 3" key="1">
    <citation type="submission" date="2020-10" db="EMBL/GenBank/DDBJ databases">
        <title>The Coptis chinensis genome and diversification of protoberbering-type alkaloids.</title>
        <authorList>
            <person name="Wang B."/>
            <person name="Shu S."/>
            <person name="Song C."/>
            <person name="Liu Y."/>
        </authorList>
    </citation>
    <scope>NUCLEOTIDE SEQUENCE [LARGE SCALE GENOMIC DNA]</scope>
    <source>
        <strain evidence="2">HL-2020</strain>
        <tissue evidence="2">Leaf</tissue>
    </source>
</reference>
<organism evidence="2 3">
    <name type="scientific">Coptis chinensis</name>
    <dbReference type="NCBI Taxonomy" id="261450"/>
    <lineage>
        <taxon>Eukaryota</taxon>
        <taxon>Viridiplantae</taxon>
        <taxon>Streptophyta</taxon>
        <taxon>Embryophyta</taxon>
        <taxon>Tracheophyta</taxon>
        <taxon>Spermatophyta</taxon>
        <taxon>Magnoliopsida</taxon>
        <taxon>Ranunculales</taxon>
        <taxon>Ranunculaceae</taxon>
        <taxon>Coptidoideae</taxon>
        <taxon>Coptis</taxon>
    </lineage>
</organism>
<sequence length="135" mass="14493">MATPAALPPTPEQQSQRKKGPPQIPTPKELVSHYESQGMETNEATMKVIEDLQNVLVRVVSSGRGKKDKLMAESCRKLDTAITRLAILELKMDSKPGYGESLAIGVVAGGFVRGIGSVVGAVGDMWNAVRSCTKR</sequence>
<name>A0A835H0C3_9MAGN</name>
<evidence type="ECO:0000313" key="2">
    <source>
        <dbReference type="EMBL" id="KAF9590226.1"/>
    </source>
</evidence>
<comment type="caution">
    <text evidence="2">The sequence shown here is derived from an EMBL/GenBank/DDBJ whole genome shotgun (WGS) entry which is preliminary data.</text>
</comment>
<evidence type="ECO:0000256" key="1">
    <source>
        <dbReference type="SAM" id="MobiDB-lite"/>
    </source>
</evidence>
<proteinExistence type="predicted"/>